<comment type="caution">
    <text evidence="1">The sequence shown here is derived from an EMBL/GenBank/DDBJ whole genome shotgun (WGS) entry which is preliminary data.</text>
</comment>
<accession>A0ABV9NN64</accession>
<protein>
    <submittedName>
        <fullName evidence="1">Uncharacterized protein</fullName>
    </submittedName>
</protein>
<evidence type="ECO:0000313" key="2">
    <source>
        <dbReference type="Proteomes" id="UP001595892"/>
    </source>
</evidence>
<keyword evidence="2" id="KW-1185">Reference proteome</keyword>
<dbReference type="RefSeq" id="WP_377005881.1">
    <property type="nucleotide sequence ID" value="NZ_JBHSGG010000049.1"/>
</dbReference>
<sequence>MSYIVVSSYERVDTGGLQKEGEAVALFSREEAAIEHHARRMAALERAARSAREGAEGQALPDHIVWAAVIEMPLEVDSVDQALEDLETIIEEAEDVEADFGTFIIDYAGTRFTAAGETPYSRKDAIESLLAWLT</sequence>
<organism evidence="1 2">
    <name type="scientific">Coralloluteibacterium thermophilum</name>
    <dbReference type="NCBI Taxonomy" id="2707049"/>
    <lineage>
        <taxon>Bacteria</taxon>
        <taxon>Pseudomonadati</taxon>
        <taxon>Pseudomonadota</taxon>
        <taxon>Gammaproteobacteria</taxon>
        <taxon>Lysobacterales</taxon>
        <taxon>Lysobacteraceae</taxon>
        <taxon>Coralloluteibacterium</taxon>
    </lineage>
</organism>
<proteinExistence type="predicted"/>
<evidence type="ECO:0000313" key="1">
    <source>
        <dbReference type="EMBL" id="MFC4729736.1"/>
    </source>
</evidence>
<dbReference type="Proteomes" id="UP001595892">
    <property type="component" value="Unassembled WGS sequence"/>
</dbReference>
<dbReference type="EMBL" id="JBHSGG010000049">
    <property type="protein sequence ID" value="MFC4729736.1"/>
    <property type="molecule type" value="Genomic_DNA"/>
</dbReference>
<name>A0ABV9NN64_9GAMM</name>
<reference evidence="2" key="1">
    <citation type="journal article" date="2019" name="Int. J. Syst. Evol. Microbiol.">
        <title>The Global Catalogue of Microorganisms (GCM) 10K type strain sequencing project: providing services to taxonomists for standard genome sequencing and annotation.</title>
        <authorList>
            <consortium name="The Broad Institute Genomics Platform"/>
            <consortium name="The Broad Institute Genome Sequencing Center for Infectious Disease"/>
            <person name="Wu L."/>
            <person name="Ma J."/>
        </authorList>
    </citation>
    <scope>NUCLEOTIDE SEQUENCE [LARGE SCALE GENOMIC DNA]</scope>
    <source>
        <strain evidence="2">CGMCC 1.13574</strain>
    </source>
</reference>
<gene>
    <name evidence="1" type="ORF">ACFO3Q_16320</name>
</gene>